<gene>
    <name evidence="3" type="ORF">FMOSSE_LOCUS11478</name>
</gene>
<feature type="region of interest" description="Disordered" evidence="1">
    <location>
        <begin position="28"/>
        <end position="64"/>
    </location>
</feature>
<feature type="compositionally biased region" description="Low complexity" evidence="1">
    <location>
        <begin position="29"/>
        <end position="64"/>
    </location>
</feature>
<dbReference type="EMBL" id="CAJVPP010004500">
    <property type="protein sequence ID" value="CAG8650973.1"/>
    <property type="molecule type" value="Genomic_DNA"/>
</dbReference>
<evidence type="ECO:0000313" key="4">
    <source>
        <dbReference type="Proteomes" id="UP000789375"/>
    </source>
</evidence>
<keyword evidence="4" id="KW-1185">Reference proteome</keyword>
<name>A0A9N9DVT0_FUNMO</name>
<feature type="signal peptide" evidence="2">
    <location>
        <begin position="1"/>
        <end position="22"/>
    </location>
</feature>
<accession>A0A9N9DVT0</accession>
<keyword evidence="2" id="KW-0732">Signal</keyword>
<reference evidence="3" key="1">
    <citation type="submission" date="2021-06" db="EMBL/GenBank/DDBJ databases">
        <authorList>
            <person name="Kallberg Y."/>
            <person name="Tangrot J."/>
            <person name="Rosling A."/>
        </authorList>
    </citation>
    <scope>NUCLEOTIDE SEQUENCE</scope>
    <source>
        <strain evidence="3">87-6 pot B 2015</strain>
    </source>
</reference>
<comment type="caution">
    <text evidence="3">The sequence shown here is derived from an EMBL/GenBank/DDBJ whole genome shotgun (WGS) entry which is preliminary data.</text>
</comment>
<sequence>MKSITLFFIALFIISCLPAIHSQESSIVPTDSSAIPTPTSSDTAASVSATTSPTTGTAPGKSGAAPALKDEMFNVAAAGLVAAVVAFF</sequence>
<proteinExistence type="predicted"/>
<organism evidence="3 4">
    <name type="scientific">Funneliformis mosseae</name>
    <name type="common">Endomycorrhizal fungus</name>
    <name type="synonym">Glomus mosseae</name>
    <dbReference type="NCBI Taxonomy" id="27381"/>
    <lineage>
        <taxon>Eukaryota</taxon>
        <taxon>Fungi</taxon>
        <taxon>Fungi incertae sedis</taxon>
        <taxon>Mucoromycota</taxon>
        <taxon>Glomeromycotina</taxon>
        <taxon>Glomeromycetes</taxon>
        <taxon>Glomerales</taxon>
        <taxon>Glomeraceae</taxon>
        <taxon>Funneliformis</taxon>
    </lineage>
</organism>
<feature type="chain" id="PRO_5040484737" evidence="2">
    <location>
        <begin position="23"/>
        <end position="88"/>
    </location>
</feature>
<dbReference type="PROSITE" id="PS51257">
    <property type="entry name" value="PROKAR_LIPOPROTEIN"/>
    <property type="match status" value="1"/>
</dbReference>
<dbReference type="Proteomes" id="UP000789375">
    <property type="component" value="Unassembled WGS sequence"/>
</dbReference>
<protein>
    <submittedName>
        <fullName evidence="3">4212_t:CDS:1</fullName>
    </submittedName>
</protein>
<dbReference type="AlphaFoldDB" id="A0A9N9DVT0"/>
<evidence type="ECO:0000256" key="1">
    <source>
        <dbReference type="SAM" id="MobiDB-lite"/>
    </source>
</evidence>
<evidence type="ECO:0000313" key="3">
    <source>
        <dbReference type="EMBL" id="CAG8650973.1"/>
    </source>
</evidence>
<evidence type="ECO:0000256" key="2">
    <source>
        <dbReference type="SAM" id="SignalP"/>
    </source>
</evidence>